<accession>A0A848CR05</accession>
<proteinExistence type="predicted"/>
<reference evidence="1 2" key="1">
    <citation type="submission" date="2020-04" db="EMBL/GenBank/DDBJ databases">
        <authorList>
            <person name="Hitch T.C.A."/>
            <person name="Wylensek D."/>
            <person name="Clavel T."/>
        </authorList>
    </citation>
    <scope>NUCLEOTIDE SEQUENCE [LARGE SCALE GENOMIC DNA]</scope>
    <source>
        <strain evidence="1 2">WB01_D5_05</strain>
    </source>
</reference>
<dbReference type="AlphaFoldDB" id="A0A848CR05"/>
<comment type="caution">
    <text evidence="1">The sequence shown here is derived from an EMBL/GenBank/DDBJ whole genome shotgun (WGS) entry which is preliminary data.</text>
</comment>
<organism evidence="1 2">
    <name type="scientific">Aneurinibacillus aneurinilyticus</name>
    <name type="common">Bacillus aneurinolyticus</name>
    <dbReference type="NCBI Taxonomy" id="1391"/>
    <lineage>
        <taxon>Bacteria</taxon>
        <taxon>Bacillati</taxon>
        <taxon>Bacillota</taxon>
        <taxon>Bacilli</taxon>
        <taxon>Bacillales</taxon>
        <taxon>Paenibacillaceae</taxon>
        <taxon>Aneurinibacillus group</taxon>
        <taxon>Aneurinibacillus</taxon>
    </lineage>
</organism>
<evidence type="ECO:0000313" key="2">
    <source>
        <dbReference type="Proteomes" id="UP000561326"/>
    </source>
</evidence>
<gene>
    <name evidence="1" type="ORF">HF838_04965</name>
</gene>
<dbReference type="Proteomes" id="UP000561326">
    <property type="component" value="Unassembled WGS sequence"/>
</dbReference>
<dbReference type="RefSeq" id="WP_168974666.1">
    <property type="nucleotide sequence ID" value="NZ_JABAGO010000005.1"/>
</dbReference>
<evidence type="ECO:0000313" key="1">
    <source>
        <dbReference type="EMBL" id="NME97608.1"/>
    </source>
</evidence>
<sequence length="340" mass="40526">MNSNKDVATLIPLKSIEGHCFQAYSHYPESKKVEFCNINLKKGEYNILFSIPWAMPKFTIEPSGKVGYGARLENDKGNYEIVFLKVWFKDRKYEKIGDLCLGEYSRDSKDIPLSLFDDSVLYGLNQRYCLFFFPHNDLTYGIPFFDKAILIDALECRIYNITSEIDFRDQLLRLDHIRSFMLENDFYFYLKTGRIHESEKWDMWKKCDPNAPYFDHLESIFLYQVEDFVKQIKNNTKNLRGILIEQVDYNFAIKELDVINDRIVYILDDISNNKSEVKYYDIAQKTHLIDKSTKAIENYDLRKTNEEQIYKYVYNLQKKDGEAFYLKTNYNLFSFFLKKL</sequence>
<protein>
    <submittedName>
        <fullName evidence="1">Uncharacterized protein</fullName>
    </submittedName>
</protein>
<dbReference type="EMBL" id="JABAGO010000005">
    <property type="protein sequence ID" value="NME97608.1"/>
    <property type="molecule type" value="Genomic_DNA"/>
</dbReference>
<name>A0A848CR05_ANEAE</name>